<evidence type="ECO:0000256" key="4">
    <source>
        <dbReference type="ARBA" id="ARBA00022544"/>
    </source>
</evidence>
<keyword evidence="7 8" id="KW-0472">Membrane</keyword>
<dbReference type="InterPro" id="IPR004761">
    <property type="entry name" value="Spore_GerAB"/>
</dbReference>
<feature type="transmembrane region" description="Helical" evidence="8">
    <location>
        <begin position="36"/>
        <end position="53"/>
    </location>
</feature>
<feature type="transmembrane region" description="Helical" evidence="8">
    <location>
        <begin position="185"/>
        <end position="206"/>
    </location>
</feature>
<dbReference type="RefSeq" id="WP_052154358.1">
    <property type="nucleotide sequence ID" value="NZ_JACEIP010000008.1"/>
</dbReference>
<feature type="transmembrane region" description="Helical" evidence="8">
    <location>
        <begin position="336"/>
        <end position="356"/>
    </location>
</feature>
<evidence type="ECO:0000256" key="7">
    <source>
        <dbReference type="ARBA" id="ARBA00023136"/>
    </source>
</evidence>
<evidence type="ECO:0000256" key="2">
    <source>
        <dbReference type="ARBA" id="ARBA00007998"/>
    </source>
</evidence>
<protein>
    <submittedName>
        <fullName evidence="9">GerAB/ArcD/ProY family transporter</fullName>
    </submittedName>
</protein>
<comment type="similarity">
    <text evidence="2">Belongs to the amino acid-polyamine-organocation (APC) superfamily. Spore germination protein (SGP) (TC 2.A.3.9) family.</text>
</comment>
<organism evidence="9 10">
    <name type="scientific">Thermoactinomyces daqus</name>
    <dbReference type="NCBI Taxonomy" id="1329516"/>
    <lineage>
        <taxon>Bacteria</taxon>
        <taxon>Bacillati</taxon>
        <taxon>Bacillota</taxon>
        <taxon>Bacilli</taxon>
        <taxon>Bacillales</taxon>
        <taxon>Thermoactinomycetaceae</taxon>
        <taxon>Thermoactinomyces</taxon>
    </lineage>
</organism>
<sequence length="376" mass="41797">MTKNKCTHTQLIFLILLQQLSSSIVVSLGIQAKQDAWIAILAALVGGLALLWLHIKLHQLHPDVPLTGVIRKILGKWLGWPLALLYVLYFIYVGSRVLRDLSDLLKTALLDYTPLSAISAFIMICIVYVLSHGLENLGKTGEIFGMIYILSIFSILSVLFITNVFNPDRILPVAEDPVLIVKTAYPLVYTFPYGEIILFTMLYPYVQTNQSLYKITAITMIFSGLLLSLILAVMVGVLGPEVTARSTFPLLSSLGKVNLLYFLQRLDSLAIVILVIGGFFKIALFLMSAVIGATDLFKGEQKKLVTPIGAILFVLSQFIAANIAEHLSEGEYFVPRYLHLPMQTVIPLLLFLIGWIKKKRAHSSDQIHPPPNQVAH</sequence>
<comment type="caution">
    <text evidence="9">The sequence shown here is derived from an EMBL/GenBank/DDBJ whole genome shotgun (WGS) entry which is preliminary data.</text>
</comment>
<dbReference type="OrthoDB" id="1891864at2"/>
<dbReference type="PANTHER" id="PTHR34975">
    <property type="entry name" value="SPORE GERMINATION PROTEIN A2"/>
    <property type="match status" value="1"/>
</dbReference>
<feature type="transmembrane region" description="Helical" evidence="8">
    <location>
        <begin position="12"/>
        <end position="30"/>
    </location>
</feature>
<dbReference type="Pfam" id="PF03845">
    <property type="entry name" value="Spore_permease"/>
    <property type="match status" value="1"/>
</dbReference>
<dbReference type="NCBIfam" id="TIGR00912">
    <property type="entry name" value="2A0309"/>
    <property type="match status" value="1"/>
</dbReference>
<dbReference type="GO" id="GO:0016020">
    <property type="term" value="C:membrane"/>
    <property type="evidence" value="ECO:0007669"/>
    <property type="project" value="UniProtKB-SubCell"/>
</dbReference>
<keyword evidence="6 8" id="KW-1133">Transmembrane helix</keyword>
<evidence type="ECO:0000256" key="6">
    <source>
        <dbReference type="ARBA" id="ARBA00022989"/>
    </source>
</evidence>
<feature type="transmembrane region" description="Helical" evidence="8">
    <location>
        <begin position="304"/>
        <end position="324"/>
    </location>
</feature>
<evidence type="ECO:0000256" key="1">
    <source>
        <dbReference type="ARBA" id="ARBA00004141"/>
    </source>
</evidence>
<feature type="transmembrane region" description="Helical" evidence="8">
    <location>
        <begin position="269"/>
        <end position="292"/>
    </location>
</feature>
<dbReference type="PANTHER" id="PTHR34975:SF2">
    <property type="entry name" value="SPORE GERMINATION PROTEIN A2"/>
    <property type="match status" value="1"/>
</dbReference>
<dbReference type="EMBL" id="JACEIP010000008">
    <property type="protein sequence ID" value="MBA4542704.1"/>
    <property type="molecule type" value="Genomic_DNA"/>
</dbReference>
<dbReference type="GO" id="GO:0009847">
    <property type="term" value="P:spore germination"/>
    <property type="evidence" value="ECO:0007669"/>
    <property type="project" value="InterPro"/>
</dbReference>
<accession>A0A7W1X9U8</accession>
<evidence type="ECO:0000313" key="9">
    <source>
        <dbReference type="EMBL" id="MBA4542704.1"/>
    </source>
</evidence>
<feature type="transmembrane region" description="Helical" evidence="8">
    <location>
        <begin position="112"/>
        <end position="131"/>
    </location>
</feature>
<comment type="subcellular location">
    <subcellularLocation>
        <location evidence="1">Membrane</location>
        <topology evidence="1">Multi-pass membrane protein</topology>
    </subcellularLocation>
</comment>
<dbReference type="AlphaFoldDB" id="A0A7W1X9U8"/>
<feature type="transmembrane region" description="Helical" evidence="8">
    <location>
        <begin position="218"/>
        <end position="239"/>
    </location>
</feature>
<keyword evidence="5 8" id="KW-0812">Transmembrane</keyword>
<dbReference type="Proteomes" id="UP000530514">
    <property type="component" value="Unassembled WGS sequence"/>
</dbReference>
<evidence type="ECO:0000256" key="8">
    <source>
        <dbReference type="SAM" id="Phobius"/>
    </source>
</evidence>
<reference evidence="9 10" key="1">
    <citation type="submission" date="2020-07" db="EMBL/GenBank/DDBJ databases">
        <authorList>
            <person name="Feng H."/>
        </authorList>
    </citation>
    <scope>NUCLEOTIDE SEQUENCE [LARGE SCALE GENOMIC DNA]</scope>
    <source>
        <strain evidence="10">s-11</strain>
    </source>
</reference>
<evidence type="ECO:0000313" key="10">
    <source>
        <dbReference type="Proteomes" id="UP000530514"/>
    </source>
</evidence>
<keyword evidence="3" id="KW-0813">Transport</keyword>
<feature type="transmembrane region" description="Helical" evidence="8">
    <location>
        <begin position="143"/>
        <end position="165"/>
    </location>
</feature>
<proteinExistence type="inferred from homology"/>
<keyword evidence="10" id="KW-1185">Reference proteome</keyword>
<evidence type="ECO:0000256" key="3">
    <source>
        <dbReference type="ARBA" id="ARBA00022448"/>
    </source>
</evidence>
<evidence type="ECO:0000256" key="5">
    <source>
        <dbReference type="ARBA" id="ARBA00022692"/>
    </source>
</evidence>
<feature type="transmembrane region" description="Helical" evidence="8">
    <location>
        <begin position="74"/>
        <end position="92"/>
    </location>
</feature>
<name>A0A7W1X9U8_9BACL</name>
<gene>
    <name evidence="9" type="ORF">H1164_07285</name>
</gene>
<keyword evidence="4" id="KW-0309">Germination</keyword>